<evidence type="ECO:0000256" key="3">
    <source>
        <dbReference type="ARBA" id="ARBA00022759"/>
    </source>
</evidence>
<dbReference type="Proteomes" id="UP000037043">
    <property type="component" value="Unassembled WGS sequence"/>
</dbReference>
<reference evidence="9" key="1">
    <citation type="submission" date="2015-08" db="EMBL/GenBank/DDBJ databases">
        <title>Genome sequence of the strict anaerobe Clostridium homopropionicum LuHBu1 (DSM 5847T).</title>
        <authorList>
            <person name="Poehlein A."/>
            <person name="Beck M."/>
            <person name="Schiel-Bengelsdorf B."/>
            <person name="Bengelsdorf F.R."/>
            <person name="Daniel R."/>
            <person name="Duerre P."/>
        </authorList>
    </citation>
    <scope>NUCLEOTIDE SEQUENCE [LARGE SCALE GENOMIC DNA]</scope>
    <source>
        <strain evidence="9">DSM 5847</strain>
    </source>
</reference>
<accession>A0A0L6ZC21</accession>
<sequence>MVKSMTGFGRSVSKEEDANNFTVEIKSVNHRYLDFNIRMPRSLMSLENKVREAVKERINRGKIDIFINQNIYGKEDLNVKFNELLADSYLNVLETIRDRYNVNNDISVSLIAKFPEVVSLEKKEEDLEEVWINLNDALIEATESLVNMRKAEGLKLLEDILSNSNKIKELLYNIEKKAPFVVEDYKNKLNNRLKELLEKGTIDEARVSAEVAIFADKAAIDEEIIRLHSHLNQLKETLEINEPIGRKLDFIVQEMNREANTMASKSSDLEIINLTINIKNYIEKIREQIQNIE</sequence>
<proteinExistence type="inferred from homology"/>
<comment type="caution">
    <text evidence="8">The sequence shown here is derived from an EMBL/GenBank/DDBJ whole genome shotgun (WGS) entry which is preliminary data.</text>
</comment>
<dbReference type="PANTHER" id="PTHR30636:SF3">
    <property type="entry name" value="UPF0701 PROTEIN YICC"/>
    <property type="match status" value="1"/>
</dbReference>
<dbReference type="InterPro" id="IPR013527">
    <property type="entry name" value="YicC-like_N"/>
</dbReference>
<dbReference type="PATRIC" id="fig|1121318.3.peg.1112"/>
<evidence type="ECO:0000259" key="6">
    <source>
        <dbReference type="Pfam" id="PF03755"/>
    </source>
</evidence>
<comment type="cofactor">
    <cofactor evidence="1">
        <name>a divalent metal cation</name>
        <dbReference type="ChEBI" id="CHEBI:60240"/>
    </cofactor>
</comment>
<dbReference type="InterPro" id="IPR013551">
    <property type="entry name" value="YicC-like_C"/>
</dbReference>
<keyword evidence="3" id="KW-0255">Endonuclease</keyword>
<feature type="domain" description="Endoribonuclease YicC-like C-terminal" evidence="7">
    <location>
        <begin position="174"/>
        <end position="293"/>
    </location>
</feature>
<evidence type="ECO:0000259" key="7">
    <source>
        <dbReference type="Pfam" id="PF08340"/>
    </source>
</evidence>
<evidence type="ECO:0000256" key="4">
    <source>
        <dbReference type="ARBA" id="ARBA00022801"/>
    </source>
</evidence>
<comment type="similarity">
    <text evidence="5">Belongs to the YicC/YloC family.</text>
</comment>
<dbReference type="NCBIfam" id="TIGR00255">
    <property type="entry name" value="YicC/YloC family endoribonuclease"/>
    <property type="match status" value="1"/>
</dbReference>
<evidence type="ECO:0000313" key="9">
    <source>
        <dbReference type="Proteomes" id="UP000037043"/>
    </source>
</evidence>
<dbReference type="Pfam" id="PF03755">
    <property type="entry name" value="YicC-like_N"/>
    <property type="match status" value="1"/>
</dbReference>
<dbReference type="AlphaFoldDB" id="A0A0L6ZC21"/>
<evidence type="ECO:0000256" key="1">
    <source>
        <dbReference type="ARBA" id="ARBA00001968"/>
    </source>
</evidence>
<dbReference type="InterPro" id="IPR005229">
    <property type="entry name" value="YicC/YloC-like"/>
</dbReference>
<organism evidence="8 9">
    <name type="scientific">Clostridium homopropionicum DSM 5847</name>
    <dbReference type="NCBI Taxonomy" id="1121318"/>
    <lineage>
        <taxon>Bacteria</taxon>
        <taxon>Bacillati</taxon>
        <taxon>Bacillota</taxon>
        <taxon>Clostridia</taxon>
        <taxon>Eubacteriales</taxon>
        <taxon>Clostridiaceae</taxon>
        <taxon>Clostridium</taxon>
    </lineage>
</organism>
<dbReference type="GO" id="GO:0004521">
    <property type="term" value="F:RNA endonuclease activity"/>
    <property type="evidence" value="ECO:0007669"/>
    <property type="project" value="InterPro"/>
</dbReference>
<dbReference type="STRING" id="36844.SAMN04488501_108109"/>
<evidence type="ECO:0000256" key="5">
    <source>
        <dbReference type="ARBA" id="ARBA00035648"/>
    </source>
</evidence>
<keyword evidence="9" id="KW-1185">Reference proteome</keyword>
<dbReference type="Pfam" id="PF08340">
    <property type="entry name" value="YicC-like_C"/>
    <property type="match status" value="1"/>
</dbReference>
<dbReference type="EMBL" id="LHUR01000013">
    <property type="protein sequence ID" value="KOA20516.1"/>
    <property type="molecule type" value="Genomic_DNA"/>
</dbReference>
<dbReference type="GO" id="GO:0016787">
    <property type="term" value="F:hydrolase activity"/>
    <property type="evidence" value="ECO:0007669"/>
    <property type="project" value="UniProtKB-KW"/>
</dbReference>
<gene>
    <name evidence="8" type="ORF">CLHOM_11040</name>
</gene>
<feature type="domain" description="Endoribonuclease YicC-like N-terminal" evidence="6">
    <location>
        <begin position="2"/>
        <end position="156"/>
    </location>
</feature>
<evidence type="ECO:0008006" key="10">
    <source>
        <dbReference type="Google" id="ProtNLM"/>
    </source>
</evidence>
<name>A0A0L6ZC21_9CLOT</name>
<dbReference type="RefSeq" id="WP_052220683.1">
    <property type="nucleotide sequence ID" value="NZ_LHUR01000013.1"/>
</dbReference>
<keyword evidence="2" id="KW-0540">Nuclease</keyword>
<keyword evidence="4" id="KW-0378">Hydrolase</keyword>
<evidence type="ECO:0000313" key="8">
    <source>
        <dbReference type="EMBL" id="KOA20516.1"/>
    </source>
</evidence>
<evidence type="ECO:0000256" key="2">
    <source>
        <dbReference type="ARBA" id="ARBA00022722"/>
    </source>
</evidence>
<dbReference type="PANTHER" id="PTHR30636">
    <property type="entry name" value="UPF0701 PROTEIN YICC"/>
    <property type="match status" value="1"/>
</dbReference>
<protein>
    <recommendedName>
        <fullName evidence="10">YicC-like family, N-terminal region</fullName>
    </recommendedName>
</protein>